<evidence type="ECO:0000256" key="2">
    <source>
        <dbReference type="ARBA" id="ARBA00006337"/>
    </source>
</evidence>
<dbReference type="InterPro" id="IPR016169">
    <property type="entry name" value="FAD-bd_PCMH_sub2"/>
</dbReference>
<name>A0A0F6YKZ2_9BACT</name>
<dbReference type="EMBL" id="CP011125">
    <property type="protein sequence ID" value="AKF09241.1"/>
    <property type="molecule type" value="Genomic_DNA"/>
</dbReference>
<keyword evidence="3" id="KW-1003">Cell membrane</keyword>
<comment type="subcellular location">
    <subcellularLocation>
        <location evidence="1">Cell membrane</location>
        <topology evidence="1">Multi-pass membrane protein</topology>
    </subcellularLocation>
</comment>
<dbReference type="KEGG" id="samy:DB32_006390"/>
<dbReference type="Pfam" id="PF03471">
    <property type="entry name" value="CorC_HlyC"/>
    <property type="match status" value="1"/>
</dbReference>
<evidence type="ECO:0000256" key="5">
    <source>
        <dbReference type="ARBA" id="ARBA00022737"/>
    </source>
</evidence>
<dbReference type="InterPro" id="IPR005170">
    <property type="entry name" value="Transptr-assoc_dom"/>
</dbReference>
<evidence type="ECO:0000256" key="6">
    <source>
        <dbReference type="ARBA" id="ARBA00022989"/>
    </source>
</evidence>
<dbReference type="GO" id="GO:0050660">
    <property type="term" value="F:flavin adenine dinucleotide binding"/>
    <property type="evidence" value="ECO:0007669"/>
    <property type="project" value="InterPro"/>
</dbReference>
<dbReference type="Gene3D" id="3.30.465.10">
    <property type="match status" value="1"/>
</dbReference>
<keyword evidence="13" id="KW-1185">Reference proteome</keyword>
<dbReference type="SMART" id="SM01091">
    <property type="entry name" value="CorC_HlyC"/>
    <property type="match status" value="1"/>
</dbReference>
<keyword evidence="4 10" id="KW-0812">Transmembrane</keyword>
<evidence type="ECO:0000256" key="1">
    <source>
        <dbReference type="ARBA" id="ARBA00004651"/>
    </source>
</evidence>
<dbReference type="PANTHER" id="PTHR22777">
    <property type="entry name" value="HEMOLYSIN-RELATED"/>
    <property type="match status" value="1"/>
</dbReference>
<dbReference type="InterPro" id="IPR046342">
    <property type="entry name" value="CBS_dom_sf"/>
</dbReference>
<dbReference type="PROSITE" id="PS51371">
    <property type="entry name" value="CBS"/>
    <property type="match status" value="2"/>
</dbReference>
<evidence type="ECO:0000256" key="4">
    <source>
        <dbReference type="ARBA" id="ARBA00022692"/>
    </source>
</evidence>
<keyword evidence="7 9" id="KW-0129">CBS domain</keyword>
<dbReference type="InterPro" id="IPR036318">
    <property type="entry name" value="FAD-bd_PCMH-like_sf"/>
</dbReference>
<dbReference type="Pfam" id="PF01595">
    <property type="entry name" value="CNNM"/>
    <property type="match status" value="1"/>
</dbReference>
<comment type="similarity">
    <text evidence="2">Belongs to the UPF0053 family.</text>
</comment>
<gene>
    <name evidence="12" type="ORF">DB32_006390</name>
</gene>
<dbReference type="InterPro" id="IPR000644">
    <property type="entry name" value="CBS_dom"/>
</dbReference>
<dbReference type="STRING" id="927083.DB32_006390"/>
<dbReference type="SUPFAM" id="SSF56176">
    <property type="entry name" value="FAD-binding/transporter-associated domain-like"/>
    <property type="match status" value="1"/>
</dbReference>
<protein>
    <submittedName>
        <fullName evidence="12">Magnesium and cobalt efflux protein CorC</fullName>
    </submittedName>
</protein>
<sequence length="440" mass="47959">MPESPEGPGLAATIIIVSALVGAVMSALTAAMYALPEELLMAVRDEEGPDAPTANRVLRERAAIRARLLTGRVMSVAALAAATAHLVMGQMPLWAGVLVVAAASLGYAVLAEVAQTFARARARVLGLRLLRWSRPLEMMFAPLAWPIQIVASTTERLLPQRDEAVDEDLAAREVEHMIERREEEGVIPEEFAQLLLRVLEFKDTVAREVMVPRTRMVAIDVSTPIDDVVARVVEEGHSRYPVYRERVDRIEGILHAKDLFRAMREKKGRVNLLSIVRKPALFVAESQKIGHVLREMQSKRQHLALVVDEFGGTAGVVTLEDILEEIVGEIQDEHDAEESLVMEIGPNTFLADARVSIHELGELLDTELGEAAENAEVEVDSLGGLVVGLAGKVPEPGESVTLDGLDLIVREADEKHVTRVEIRRKTTAPPSSASPAEGAV</sequence>
<proteinExistence type="inferred from homology"/>
<dbReference type="CDD" id="cd04590">
    <property type="entry name" value="CBS_pair_CorC_HlyC_assoc"/>
    <property type="match status" value="1"/>
</dbReference>
<dbReference type="AlphaFoldDB" id="A0A0F6YKZ2"/>
<dbReference type="Pfam" id="PF00571">
    <property type="entry name" value="CBS"/>
    <property type="match status" value="2"/>
</dbReference>
<evidence type="ECO:0000256" key="8">
    <source>
        <dbReference type="ARBA" id="ARBA00023136"/>
    </source>
</evidence>
<evidence type="ECO:0000313" key="12">
    <source>
        <dbReference type="EMBL" id="AKF09241.1"/>
    </source>
</evidence>
<dbReference type="Gene3D" id="3.10.580.10">
    <property type="entry name" value="CBS-domain"/>
    <property type="match status" value="1"/>
</dbReference>
<feature type="transmembrane region" description="Helical" evidence="10">
    <location>
        <begin position="69"/>
        <end position="87"/>
    </location>
</feature>
<feature type="domain" description="CBS" evidence="11">
    <location>
        <begin position="276"/>
        <end position="333"/>
    </location>
</feature>
<keyword evidence="8 10" id="KW-0472">Membrane</keyword>
<dbReference type="RefSeq" id="WP_275935504.1">
    <property type="nucleotide sequence ID" value="NZ_CP011125.1"/>
</dbReference>
<dbReference type="PANTHER" id="PTHR22777:SF32">
    <property type="entry name" value="UPF0053 INNER MEMBRANE PROTEIN YFJD"/>
    <property type="match status" value="1"/>
</dbReference>
<accession>A0A0F6YKZ2</accession>
<dbReference type="GO" id="GO:0005886">
    <property type="term" value="C:plasma membrane"/>
    <property type="evidence" value="ECO:0007669"/>
    <property type="project" value="UniProtKB-SubCell"/>
</dbReference>
<feature type="domain" description="CBS" evidence="11">
    <location>
        <begin position="210"/>
        <end position="272"/>
    </location>
</feature>
<organism evidence="12 13">
    <name type="scientific">Sandaracinus amylolyticus</name>
    <dbReference type="NCBI Taxonomy" id="927083"/>
    <lineage>
        <taxon>Bacteria</taxon>
        <taxon>Pseudomonadati</taxon>
        <taxon>Myxococcota</taxon>
        <taxon>Polyangia</taxon>
        <taxon>Polyangiales</taxon>
        <taxon>Sandaracinaceae</taxon>
        <taxon>Sandaracinus</taxon>
    </lineage>
</organism>
<evidence type="ECO:0000256" key="9">
    <source>
        <dbReference type="PROSITE-ProRule" id="PRU00703"/>
    </source>
</evidence>
<evidence type="ECO:0000256" key="3">
    <source>
        <dbReference type="ARBA" id="ARBA00022475"/>
    </source>
</evidence>
<evidence type="ECO:0000313" key="13">
    <source>
        <dbReference type="Proteomes" id="UP000034883"/>
    </source>
</evidence>
<dbReference type="Proteomes" id="UP000034883">
    <property type="component" value="Chromosome"/>
</dbReference>
<reference evidence="12 13" key="1">
    <citation type="submission" date="2015-03" db="EMBL/GenBank/DDBJ databases">
        <title>Genome assembly of Sandaracinus amylolyticus DSM 53668.</title>
        <authorList>
            <person name="Sharma G."/>
            <person name="Subramanian S."/>
        </authorList>
    </citation>
    <scope>NUCLEOTIDE SEQUENCE [LARGE SCALE GENOMIC DNA]</scope>
    <source>
        <strain evidence="12 13">DSM 53668</strain>
    </source>
</reference>
<evidence type="ECO:0000259" key="11">
    <source>
        <dbReference type="PROSITE" id="PS51371"/>
    </source>
</evidence>
<dbReference type="FunFam" id="3.10.580.10:FF:000002">
    <property type="entry name" value="Magnesium/cobalt efflux protein CorC"/>
    <property type="match status" value="1"/>
</dbReference>
<keyword evidence="6 10" id="KW-1133">Transmembrane helix</keyword>
<evidence type="ECO:0000256" key="10">
    <source>
        <dbReference type="SAM" id="Phobius"/>
    </source>
</evidence>
<dbReference type="InterPro" id="IPR002550">
    <property type="entry name" value="CNNM"/>
</dbReference>
<feature type="transmembrane region" description="Helical" evidence="10">
    <location>
        <begin position="93"/>
        <end position="113"/>
    </location>
</feature>
<feature type="transmembrane region" description="Helical" evidence="10">
    <location>
        <begin position="12"/>
        <end position="35"/>
    </location>
</feature>
<keyword evidence="5" id="KW-0677">Repeat</keyword>
<evidence type="ECO:0000256" key="7">
    <source>
        <dbReference type="ARBA" id="ARBA00023122"/>
    </source>
</evidence>
<dbReference type="InterPro" id="IPR044751">
    <property type="entry name" value="Ion_transp-like_CBS"/>
</dbReference>
<dbReference type="SUPFAM" id="SSF54631">
    <property type="entry name" value="CBS-domain pair"/>
    <property type="match status" value="1"/>
</dbReference>